<dbReference type="InterPro" id="IPR036527">
    <property type="entry name" value="SCP2_sterol-bd_dom_sf"/>
</dbReference>
<sequence length="422" mass="45906">MGHDVVDVRAVAYGELADWLRALNTGFLREPTPTAHDVDIRRRHTEAARTTGAFDRGRCVATYRSFGQELTVPGGAVVTANAVSNVTVSPTHRRRGLLTRMIDADLRAARERGDLVATLIAAEYPIYGRYGFGPATSVTEWSIDVSRSGLDPRWSRPERDGARIELVNAEDVRAWGPGFYDRVRRAQPGATSRDAVWWQMETGELRLDASPWKEDFQVAYRAPDGQVTGLLAYGVDDKSGDGTQPENTARVKHLLALDPDAERALWHYLCAVDWITTVRTGMRAPDALVPHLLPDPRAARVVKHADWLWVRLLDVAGALEARTYGGAGSLVLDVVDEPGGAGGVSGGRFRLEASPQGAVCARTDAPADLTLSLGDLGSLWLGDGSVARLVALGRVVEEREGAAAVADALFRTPRRPWCPDVF</sequence>
<dbReference type="Pfam" id="PF17668">
    <property type="entry name" value="Acetyltransf_17"/>
    <property type="match status" value="1"/>
</dbReference>
<feature type="binding site" evidence="4">
    <location>
        <begin position="94"/>
        <end position="99"/>
    </location>
    <ligand>
        <name>acetyl-CoA</name>
        <dbReference type="ChEBI" id="CHEBI:57288"/>
    </ligand>
</feature>
<feature type="active site" description="Proton donor" evidence="4">
    <location>
        <position position="127"/>
    </location>
</feature>
<dbReference type="SUPFAM" id="SSF55718">
    <property type="entry name" value="SCP-like"/>
    <property type="match status" value="1"/>
</dbReference>
<evidence type="ECO:0000259" key="5">
    <source>
        <dbReference type="PROSITE" id="PS51186"/>
    </source>
</evidence>
<comment type="caution">
    <text evidence="6">The sequence shown here is derived from an EMBL/GenBank/DDBJ whole genome shotgun (WGS) entry which is preliminary data.</text>
</comment>
<dbReference type="AlphaFoldDB" id="A0A1Q4VD20"/>
<proteinExistence type="inferred from homology"/>
<evidence type="ECO:0000256" key="2">
    <source>
        <dbReference type="ARBA" id="ARBA00022679"/>
    </source>
</evidence>
<dbReference type="GO" id="GO:0030649">
    <property type="term" value="P:aminoglycoside antibiotic catabolic process"/>
    <property type="evidence" value="ECO:0007669"/>
    <property type="project" value="TreeGrafter"/>
</dbReference>
<dbReference type="InterPro" id="IPR000182">
    <property type="entry name" value="GNAT_dom"/>
</dbReference>
<dbReference type="Proteomes" id="UP000186455">
    <property type="component" value="Unassembled WGS sequence"/>
</dbReference>
<dbReference type="STRING" id="1048205.AB852_02825"/>
<gene>
    <name evidence="6" type="ORF">AB852_02825</name>
</gene>
<accession>A0A1Q4VD20</accession>
<evidence type="ECO:0000256" key="4">
    <source>
        <dbReference type="HAMAP-Rule" id="MF_01812"/>
    </source>
</evidence>
<comment type="similarity">
    <text evidence="1 4">Belongs to the acetyltransferase Eis family.</text>
</comment>
<dbReference type="PANTHER" id="PTHR37817">
    <property type="entry name" value="N-ACETYLTRANSFERASE EIS"/>
    <property type="match status" value="1"/>
</dbReference>
<dbReference type="PROSITE" id="PS51186">
    <property type="entry name" value="GNAT"/>
    <property type="match status" value="1"/>
</dbReference>
<evidence type="ECO:0000256" key="3">
    <source>
        <dbReference type="ARBA" id="ARBA00023315"/>
    </source>
</evidence>
<protein>
    <recommendedName>
        <fullName evidence="5">N-acetyltransferase domain-containing protein</fullName>
    </recommendedName>
</protein>
<dbReference type="HAMAP" id="MF_01812">
    <property type="entry name" value="Eis"/>
    <property type="match status" value="1"/>
</dbReference>
<dbReference type="InterPro" id="IPR022902">
    <property type="entry name" value="NAcTrfase_Eis"/>
</dbReference>
<comment type="caution">
    <text evidence="4">Lacks conserved residue(s) required for the propagation of feature annotation.</text>
</comment>
<dbReference type="InterPro" id="IPR016181">
    <property type="entry name" value="Acyl_CoA_acyltransferase"/>
</dbReference>
<dbReference type="Pfam" id="PF13527">
    <property type="entry name" value="Acetyltransf_9"/>
    <property type="match status" value="1"/>
</dbReference>
<organism evidence="6 7">
    <name type="scientific">Streptomyces uncialis</name>
    <dbReference type="NCBI Taxonomy" id="1048205"/>
    <lineage>
        <taxon>Bacteria</taxon>
        <taxon>Bacillati</taxon>
        <taxon>Actinomycetota</taxon>
        <taxon>Actinomycetes</taxon>
        <taxon>Kitasatosporales</taxon>
        <taxon>Streptomycetaceae</taxon>
        <taxon>Streptomyces</taxon>
    </lineage>
</organism>
<dbReference type="GO" id="GO:0034069">
    <property type="term" value="F:aminoglycoside N-acetyltransferase activity"/>
    <property type="evidence" value="ECO:0007669"/>
    <property type="project" value="TreeGrafter"/>
</dbReference>
<dbReference type="EMBL" id="LFBV01000001">
    <property type="protein sequence ID" value="OKH95712.1"/>
    <property type="molecule type" value="Genomic_DNA"/>
</dbReference>
<feature type="binding site" evidence="4">
    <location>
        <begin position="86"/>
        <end position="88"/>
    </location>
    <ligand>
        <name>acetyl-CoA</name>
        <dbReference type="ChEBI" id="CHEBI:57288"/>
    </ligand>
</feature>
<keyword evidence="7" id="KW-1185">Reference proteome</keyword>
<feature type="active site" description="Proton acceptor; via carboxylate" evidence="4">
    <location>
        <position position="422"/>
    </location>
</feature>
<comment type="subunit">
    <text evidence="4">Homohexamer; trimer of dimers.</text>
</comment>
<evidence type="ECO:0000313" key="7">
    <source>
        <dbReference type="Proteomes" id="UP000186455"/>
    </source>
</evidence>
<dbReference type="NCBIfam" id="NF002367">
    <property type="entry name" value="PRK01346.1-4"/>
    <property type="match status" value="1"/>
</dbReference>
<dbReference type="Gene3D" id="3.40.630.30">
    <property type="match status" value="2"/>
</dbReference>
<dbReference type="Pfam" id="PF13530">
    <property type="entry name" value="SCP2_2"/>
    <property type="match status" value="1"/>
</dbReference>
<keyword evidence="3 4" id="KW-0012">Acyltransferase</keyword>
<dbReference type="SUPFAM" id="SSF55729">
    <property type="entry name" value="Acyl-CoA N-acyltransferases (Nat)"/>
    <property type="match status" value="1"/>
</dbReference>
<feature type="domain" description="N-acetyltransferase" evidence="5">
    <location>
        <begin position="6"/>
        <end position="157"/>
    </location>
</feature>
<dbReference type="PANTHER" id="PTHR37817:SF1">
    <property type="entry name" value="N-ACETYLTRANSFERASE EIS"/>
    <property type="match status" value="1"/>
</dbReference>
<dbReference type="InterPro" id="IPR025559">
    <property type="entry name" value="Eis_dom"/>
</dbReference>
<keyword evidence="2 4" id="KW-0808">Transferase</keyword>
<evidence type="ECO:0000313" key="6">
    <source>
        <dbReference type="EMBL" id="OKH95712.1"/>
    </source>
</evidence>
<name>A0A1Q4VD20_9ACTN</name>
<dbReference type="RefSeq" id="WP_073783228.1">
    <property type="nucleotide sequence ID" value="NZ_LFBV01000001.1"/>
</dbReference>
<dbReference type="InterPro" id="IPR041380">
    <property type="entry name" value="Acetyltransf_17"/>
</dbReference>
<dbReference type="Gene3D" id="3.30.1050.10">
    <property type="entry name" value="SCP2 sterol-binding domain"/>
    <property type="match status" value="1"/>
</dbReference>
<evidence type="ECO:0000256" key="1">
    <source>
        <dbReference type="ARBA" id="ARBA00009213"/>
    </source>
</evidence>
<reference evidence="6 7" key="1">
    <citation type="submission" date="2015-06" db="EMBL/GenBank/DDBJ databases">
        <title>Cloning and characterization of the uncialamcin biosynthetic gene cluster.</title>
        <authorList>
            <person name="Yan X."/>
            <person name="Huang T."/>
            <person name="Ge H."/>
            <person name="Shen B."/>
        </authorList>
    </citation>
    <scope>NUCLEOTIDE SEQUENCE [LARGE SCALE GENOMIC DNA]</scope>
    <source>
        <strain evidence="6 7">DCA2648</strain>
    </source>
</reference>
<dbReference type="InterPro" id="IPR051554">
    <property type="entry name" value="Acetyltransferase_Eis"/>
</dbReference>